<evidence type="ECO:0000256" key="5">
    <source>
        <dbReference type="ARBA" id="ARBA00023136"/>
    </source>
</evidence>
<accession>A0A9J9QA49</accession>
<dbReference type="Proteomes" id="UP000000450">
    <property type="component" value="Chromosome"/>
</dbReference>
<dbReference type="KEGG" id="dia:Dtpsy_2115"/>
<dbReference type="InterPro" id="IPR042094">
    <property type="entry name" value="T2SS_GspF_sf"/>
</dbReference>
<name>A0A9J9QA49_ACIET</name>
<dbReference type="PANTHER" id="PTHR35007">
    <property type="entry name" value="INTEGRAL MEMBRANE PROTEIN-RELATED"/>
    <property type="match status" value="1"/>
</dbReference>
<dbReference type="PANTHER" id="PTHR35007:SF1">
    <property type="entry name" value="PILUS ASSEMBLY PROTEIN"/>
    <property type="match status" value="1"/>
</dbReference>
<feature type="transmembrane region" description="Helical" evidence="6">
    <location>
        <begin position="220"/>
        <end position="239"/>
    </location>
</feature>
<evidence type="ECO:0000256" key="1">
    <source>
        <dbReference type="ARBA" id="ARBA00004651"/>
    </source>
</evidence>
<keyword evidence="3 6" id="KW-0812">Transmembrane</keyword>
<evidence type="ECO:0000256" key="6">
    <source>
        <dbReference type="SAM" id="Phobius"/>
    </source>
</evidence>
<protein>
    <submittedName>
        <fullName evidence="8">Type II secretion system protein</fullName>
    </submittedName>
</protein>
<evidence type="ECO:0000256" key="2">
    <source>
        <dbReference type="ARBA" id="ARBA00022475"/>
    </source>
</evidence>
<comment type="subcellular location">
    <subcellularLocation>
        <location evidence="1">Cell membrane</location>
        <topology evidence="1">Multi-pass membrane protein</topology>
    </subcellularLocation>
</comment>
<reference evidence="8 9" key="1">
    <citation type="journal article" date="2010" name="J. Bacteriol.">
        <title>Completed genome sequence of the anaerobic iron-oxidizing bacterium Acidovorax ebreus strain TPSY.</title>
        <authorList>
            <person name="Byrne-Bailey K.G."/>
            <person name="Weber K.A."/>
            <person name="Chair A.H."/>
            <person name="Bose S."/>
            <person name="Knox T."/>
            <person name="Spanbauer T.L."/>
            <person name="Chertkov O."/>
            <person name="Coates J.D."/>
        </authorList>
    </citation>
    <scope>NUCLEOTIDE SEQUENCE [LARGE SCALE GENOMIC DNA]</scope>
    <source>
        <strain evidence="8 9">TPSY</strain>
    </source>
</reference>
<feature type="transmembrane region" description="Helical" evidence="6">
    <location>
        <begin position="77"/>
        <end position="96"/>
    </location>
</feature>
<feature type="transmembrane region" description="Helical" evidence="6">
    <location>
        <begin position="6"/>
        <end position="23"/>
    </location>
</feature>
<evidence type="ECO:0000256" key="3">
    <source>
        <dbReference type="ARBA" id="ARBA00022692"/>
    </source>
</evidence>
<dbReference type="Gene3D" id="1.20.81.30">
    <property type="entry name" value="Type II secretion system (T2SS), domain F"/>
    <property type="match status" value="1"/>
</dbReference>
<dbReference type="EMBL" id="CP001392">
    <property type="protein sequence ID" value="ACM33570.1"/>
    <property type="molecule type" value="Genomic_DNA"/>
</dbReference>
<keyword evidence="4 6" id="KW-1133">Transmembrane helix</keyword>
<feature type="domain" description="Type II secretion system protein GspF" evidence="7">
    <location>
        <begin position="112"/>
        <end position="236"/>
    </location>
</feature>
<evidence type="ECO:0000313" key="8">
    <source>
        <dbReference type="EMBL" id="ACM33570.1"/>
    </source>
</evidence>
<keyword evidence="9" id="KW-1185">Reference proteome</keyword>
<evidence type="ECO:0000259" key="7">
    <source>
        <dbReference type="Pfam" id="PF00482"/>
    </source>
</evidence>
<evidence type="ECO:0000256" key="4">
    <source>
        <dbReference type="ARBA" id="ARBA00022989"/>
    </source>
</evidence>
<sequence length="279" mass="30335">MNPSLLVSFAVAVSVVMLVFFVARSWGHYRARFTSDARVSLEDMFLFIDPQRLFFINVGVVLVLPALVLLLTGAVPLAVLAAVGIFVLPRMAYGYLKRRREAKLIEQMPDALNMLAGSLRSGASLAIAMDLVATETPPPFSQELSLVLREQKLGVSLEDAFESFAKRVNLEDVNLLVSAITISKDVGGNLSEVLERLASTLRAKAAMEGKIRALTSQGKLQGIVVGLLPVFLGFVLFQMEPEAMAPLFSTYYGWAVMAVVAVLLIMGGVFIKKIVTIDV</sequence>
<gene>
    <name evidence="8" type="ordered locus">Dtpsy_2115</name>
</gene>
<feature type="transmembrane region" description="Helical" evidence="6">
    <location>
        <begin position="53"/>
        <end position="71"/>
    </location>
</feature>
<evidence type="ECO:0000313" key="9">
    <source>
        <dbReference type="Proteomes" id="UP000000450"/>
    </source>
</evidence>
<feature type="transmembrane region" description="Helical" evidence="6">
    <location>
        <begin position="251"/>
        <end position="271"/>
    </location>
</feature>
<organism evidence="8 9">
    <name type="scientific">Acidovorax ebreus (strain TPSY)</name>
    <name type="common">Diaphorobacter sp. (strain TPSY)</name>
    <dbReference type="NCBI Taxonomy" id="535289"/>
    <lineage>
        <taxon>Bacteria</taxon>
        <taxon>Pseudomonadati</taxon>
        <taxon>Pseudomonadota</taxon>
        <taxon>Betaproteobacteria</taxon>
        <taxon>Burkholderiales</taxon>
        <taxon>Comamonadaceae</taxon>
        <taxon>Diaphorobacter</taxon>
    </lineage>
</organism>
<dbReference type="GeneID" id="84681031"/>
<dbReference type="InterPro" id="IPR018076">
    <property type="entry name" value="T2SS_GspF_dom"/>
</dbReference>
<keyword evidence="2" id="KW-1003">Cell membrane</keyword>
<keyword evidence="5 6" id="KW-0472">Membrane</keyword>
<dbReference type="GO" id="GO:0005886">
    <property type="term" value="C:plasma membrane"/>
    <property type="evidence" value="ECO:0007669"/>
    <property type="project" value="UniProtKB-SubCell"/>
</dbReference>
<dbReference type="RefSeq" id="WP_015913592.1">
    <property type="nucleotide sequence ID" value="NC_011992.1"/>
</dbReference>
<proteinExistence type="predicted"/>
<dbReference type="AlphaFoldDB" id="A0A9J9QA49"/>
<dbReference type="Pfam" id="PF00482">
    <property type="entry name" value="T2SSF"/>
    <property type="match status" value="1"/>
</dbReference>